<proteinExistence type="inferred from homology"/>
<keyword evidence="2" id="KW-0865">Zymogen</keyword>
<dbReference type="EMBL" id="JALLPB020000213">
    <property type="protein sequence ID" value="KAL3812157.1"/>
    <property type="molecule type" value="Genomic_DNA"/>
</dbReference>
<name>A0ABD3RGI1_9STRA</name>
<evidence type="ECO:0000256" key="1">
    <source>
        <dbReference type="ARBA" id="ARBA00008455"/>
    </source>
</evidence>
<dbReference type="Gene3D" id="3.90.70.10">
    <property type="entry name" value="Cysteine proteinases"/>
    <property type="match status" value="1"/>
</dbReference>
<evidence type="ECO:0000256" key="3">
    <source>
        <dbReference type="ARBA" id="ARBA00023157"/>
    </source>
</evidence>
<dbReference type="Pfam" id="PF00112">
    <property type="entry name" value="Peptidase_C1"/>
    <property type="match status" value="1"/>
</dbReference>
<dbReference type="PRINTS" id="PR00705">
    <property type="entry name" value="PAPAIN"/>
</dbReference>
<feature type="region of interest" description="Disordered" evidence="4">
    <location>
        <begin position="104"/>
        <end position="131"/>
    </location>
</feature>
<feature type="domain" description="Peptidase C1A papain C-terminal" evidence="5">
    <location>
        <begin position="512"/>
        <end position="756"/>
    </location>
</feature>
<accession>A0ABD3RGI1</accession>
<keyword evidence="7" id="KW-1185">Reference proteome</keyword>
<evidence type="ECO:0000313" key="6">
    <source>
        <dbReference type="EMBL" id="KAL3812157.1"/>
    </source>
</evidence>
<dbReference type="PROSITE" id="PS00639">
    <property type="entry name" value="THIOL_PROTEASE_HIS"/>
    <property type="match status" value="1"/>
</dbReference>
<protein>
    <recommendedName>
        <fullName evidence="5">Peptidase C1A papain C-terminal domain-containing protein</fullName>
    </recommendedName>
</protein>
<comment type="similarity">
    <text evidence="1">Belongs to the peptidase C1 family.</text>
</comment>
<dbReference type="Proteomes" id="UP001530377">
    <property type="component" value="Unassembled WGS sequence"/>
</dbReference>
<dbReference type="InterPro" id="IPR039417">
    <property type="entry name" value="Peptidase_C1A_papain-like"/>
</dbReference>
<comment type="caution">
    <text evidence="6">The sequence shown here is derived from an EMBL/GenBank/DDBJ whole genome shotgun (WGS) entry which is preliminary data.</text>
</comment>
<dbReference type="PROSITE" id="PS00640">
    <property type="entry name" value="THIOL_PROTEASE_ASN"/>
    <property type="match status" value="1"/>
</dbReference>
<evidence type="ECO:0000259" key="5">
    <source>
        <dbReference type="SMART" id="SM00645"/>
    </source>
</evidence>
<dbReference type="InterPro" id="IPR025661">
    <property type="entry name" value="Pept_asp_AS"/>
</dbReference>
<dbReference type="InterPro" id="IPR025660">
    <property type="entry name" value="Pept_his_AS"/>
</dbReference>
<feature type="compositionally biased region" description="Basic and acidic residues" evidence="4">
    <location>
        <begin position="121"/>
        <end position="131"/>
    </location>
</feature>
<dbReference type="CDD" id="cd02248">
    <property type="entry name" value="Peptidase_C1A"/>
    <property type="match status" value="1"/>
</dbReference>
<sequence length="775" mass="86402">MPFSWHQLGTNVNYRITAILDVNGGASTTAAPPSSAGYSVPIDVLTLHDPLTNMTRQRMSYWSGMQVDYNTNGVGYRSIYAPYDYQHDRVNDDDVDDELIYHVGTGGRRGRKNGKGDAGGDDNHNNEDDDGRRLCFDVDGGNDHPYLNFFPTIEQMNHYTLGKLVTEEPGIPYRVASLLAPHGSDDEIKPGHCLGPCPEPPSYNNSNRTGMPDVDWYRFTFEEIGNAIRPLEWTMLARNEIIDSHTERWVLRYLNYESINANSPNARLWAKWYDEEFRGEGNCGNAARERLGRRFPDDEYNGRDDDRRGMRSLGRLGMFFSHSSIPGGRITRSTEDGVVHNVPSLSSLRRFDAFLARNNRHYIPGSEEYNRRMSIHDANFKNLARWNEEHAGKTTFVQNEFMDMELGEVLYLRGGLRRPGRRRGGKNGMMGDMSEGGGQGKFIENDGGRRDGIVEHVGDNLRGSLSRGMDSVTAPVVRNLLDDDDDAGPDEEGWGRHVSIHRLPEDFDASTLPVSFDWRDYLPGSVGPVKDQGFCGSCWAFSLASSLESNWFVATGQAVDIPEQFIIDCSWDEDSSGCDGGNSDSAANTIVDRFHGLVPTRDVYGGYLSTDGKCYVETLRKLGMVDGKPDHLSSDPLSSIVQIDSWWYVPSRNDIAVKQALMTQGSLSITITVVPEMLYYSSGVLDVESCTKNDIDSGDHAITVVGWGLDRLPDGTLAEHWIVKNSWSVLWGDSGYMRVRMGARDCGISTNAGYPGIVLPKRDSSNSAHPLSEER</sequence>
<dbReference type="InterPro" id="IPR000668">
    <property type="entry name" value="Peptidase_C1A_C"/>
</dbReference>
<evidence type="ECO:0000256" key="4">
    <source>
        <dbReference type="SAM" id="MobiDB-lite"/>
    </source>
</evidence>
<feature type="region of interest" description="Disordered" evidence="4">
    <location>
        <begin position="420"/>
        <end position="448"/>
    </location>
</feature>
<organism evidence="6 7">
    <name type="scientific">Cyclostephanos tholiformis</name>
    <dbReference type="NCBI Taxonomy" id="382380"/>
    <lineage>
        <taxon>Eukaryota</taxon>
        <taxon>Sar</taxon>
        <taxon>Stramenopiles</taxon>
        <taxon>Ochrophyta</taxon>
        <taxon>Bacillariophyta</taxon>
        <taxon>Coscinodiscophyceae</taxon>
        <taxon>Thalassiosirophycidae</taxon>
        <taxon>Stephanodiscales</taxon>
        <taxon>Stephanodiscaceae</taxon>
        <taxon>Cyclostephanos</taxon>
    </lineage>
</organism>
<dbReference type="SMART" id="SM00645">
    <property type="entry name" value="Pept_C1"/>
    <property type="match status" value="1"/>
</dbReference>
<dbReference type="SUPFAM" id="SSF54001">
    <property type="entry name" value="Cysteine proteinases"/>
    <property type="match status" value="1"/>
</dbReference>
<dbReference type="AlphaFoldDB" id="A0ABD3RGI1"/>
<dbReference type="InterPro" id="IPR013128">
    <property type="entry name" value="Peptidase_C1A"/>
</dbReference>
<evidence type="ECO:0000313" key="7">
    <source>
        <dbReference type="Proteomes" id="UP001530377"/>
    </source>
</evidence>
<reference evidence="6 7" key="1">
    <citation type="submission" date="2024-10" db="EMBL/GenBank/DDBJ databases">
        <title>Updated reference genomes for cyclostephanoid diatoms.</title>
        <authorList>
            <person name="Roberts W.R."/>
            <person name="Alverson A.J."/>
        </authorList>
    </citation>
    <scope>NUCLEOTIDE SEQUENCE [LARGE SCALE GENOMIC DNA]</scope>
    <source>
        <strain evidence="6 7">AJA228-03</strain>
    </source>
</reference>
<dbReference type="InterPro" id="IPR038765">
    <property type="entry name" value="Papain-like_cys_pep_sf"/>
</dbReference>
<evidence type="ECO:0000256" key="2">
    <source>
        <dbReference type="ARBA" id="ARBA00023145"/>
    </source>
</evidence>
<dbReference type="Gene3D" id="1.10.287.2250">
    <property type="match status" value="1"/>
</dbReference>
<dbReference type="PANTHER" id="PTHR12411">
    <property type="entry name" value="CYSTEINE PROTEASE FAMILY C1-RELATED"/>
    <property type="match status" value="1"/>
</dbReference>
<keyword evidence="3" id="KW-1015">Disulfide bond</keyword>
<gene>
    <name evidence="6" type="ORF">ACHAXA_000926</name>
</gene>